<organism evidence="1 2">
    <name type="scientific">Symbiodinium necroappetens</name>
    <dbReference type="NCBI Taxonomy" id="1628268"/>
    <lineage>
        <taxon>Eukaryota</taxon>
        <taxon>Sar</taxon>
        <taxon>Alveolata</taxon>
        <taxon>Dinophyceae</taxon>
        <taxon>Suessiales</taxon>
        <taxon>Symbiodiniaceae</taxon>
        <taxon>Symbiodinium</taxon>
    </lineage>
</organism>
<name>A0A813A4E6_9DINO</name>
<accession>A0A813A4E6</accession>
<feature type="non-terminal residue" evidence="1">
    <location>
        <position position="335"/>
    </location>
</feature>
<reference evidence="1" key="1">
    <citation type="submission" date="2021-02" db="EMBL/GenBank/DDBJ databases">
        <authorList>
            <person name="Dougan E. K."/>
            <person name="Rhodes N."/>
            <person name="Thang M."/>
            <person name="Chan C."/>
        </authorList>
    </citation>
    <scope>NUCLEOTIDE SEQUENCE</scope>
</reference>
<protein>
    <submittedName>
        <fullName evidence="1">Uncharacterized protein</fullName>
    </submittedName>
</protein>
<gene>
    <name evidence="1" type="ORF">SNEC2469_LOCUS26221</name>
</gene>
<evidence type="ECO:0000313" key="1">
    <source>
        <dbReference type="EMBL" id="CAE7848645.1"/>
    </source>
</evidence>
<dbReference type="OrthoDB" id="427945at2759"/>
<keyword evidence="2" id="KW-1185">Reference proteome</keyword>
<dbReference type="EMBL" id="CAJNJA010052950">
    <property type="protein sequence ID" value="CAE7848645.1"/>
    <property type="molecule type" value="Genomic_DNA"/>
</dbReference>
<dbReference type="Proteomes" id="UP000601435">
    <property type="component" value="Unassembled WGS sequence"/>
</dbReference>
<comment type="caution">
    <text evidence="1">The sequence shown here is derived from an EMBL/GenBank/DDBJ whole genome shotgun (WGS) entry which is preliminary data.</text>
</comment>
<dbReference type="AlphaFoldDB" id="A0A813A4E6"/>
<proteinExistence type="predicted"/>
<sequence>MERPGQWAAHPQPRMWYYAGPPYGSPGMQHSGMPYRARSTQYVPWPLAALPAHTSHPAASPWEIAQTSHRAAQPCHIGSQPTAQPEQKRELDPTYCMVDEKTGDLKSFASISQASGAKYEGMVSQIFCTSGPRELRAVTAQESEERERLEKCRAKVEEFLQKQLPGPFANRMNTRGVGEELAEIDAVYTGSFKAFADKNNALGKVVVAADADVEIVLVEICSDSRFVAMKLYQIEIQCGLVKRSGFLVRDHEHGWEPIHLQPRTTGFAIVFNRAALRIDTQKLARDCQLTNVLGLLEDNKLHILYFSPEAALPAALARATEAQEKAQMALRRLEQ</sequence>
<evidence type="ECO:0000313" key="2">
    <source>
        <dbReference type="Proteomes" id="UP000601435"/>
    </source>
</evidence>